<comment type="similarity">
    <text evidence="2">Belongs to the FAD-dependent glycerol-3-phosphate dehydrogenase family.</text>
</comment>
<dbReference type="InterPro" id="IPR006076">
    <property type="entry name" value="FAD-dep_OxRdtase"/>
</dbReference>
<proteinExistence type="inferred from homology"/>
<dbReference type="SUPFAM" id="SSF51905">
    <property type="entry name" value="FAD/NAD(P)-binding domain"/>
    <property type="match status" value="1"/>
</dbReference>
<dbReference type="RefSeq" id="WP_100314144.1">
    <property type="nucleotide sequence ID" value="NZ_PGFG01000001.1"/>
</dbReference>
<dbReference type="Pfam" id="PF01266">
    <property type="entry name" value="DAO"/>
    <property type="match status" value="1"/>
</dbReference>
<dbReference type="Gene3D" id="1.10.8.870">
    <property type="entry name" value="Alpha-glycerophosphate oxidase, cap domain"/>
    <property type="match status" value="1"/>
</dbReference>
<evidence type="ECO:0000313" key="9">
    <source>
        <dbReference type="EMBL" id="PJJ75552.1"/>
    </source>
</evidence>
<evidence type="ECO:0000256" key="1">
    <source>
        <dbReference type="ARBA" id="ARBA00001974"/>
    </source>
</evidence>
<accession>A0A2M9CUF4</accession>
<dbReference type="Proteomes" id="UP000230000">
    <property type="component" value="Unassembled WGS sequence"/>
</dbReference>
<evidence type="ECO:0000259" key="8">
    <source>
        <dbReference type="Pfam" id="PF16901"/>
    </source>
</evidence>
<dbReference type="OrthoDB" id="9766796at2"/>
<keyword evidence="10" id="KW-1185">Reference proteome</keyword>
<evidence type="ECO:0000256" key="6">
    <source>
        <dbReference type="ARBA" id="ARBA00023002"/>
    </source>
</evidence>
<dbReference type="Pfam" id="PF16901">
    <property type="entry name" value="DAO_C"/>
    <property type="match status" value="1"/>
</dbReference>
<evidence type="ECO:0000259" key="7">
    <source>
        <dbReference type="Pfam" id="PF01266"/>
    </source>
</evidence>
<comment type="caution">
    <text evidence="9">The sequence shown here is derived from an EMBL/GenBank/DDBJ whole genome shotgun (WGS) entry which is preliminary data.</text>
</comment>
<feature type="domain" description="Alpha-glycerophosphate oxidase C-terminal" evidence="8">
    <location>
        <begin position="418"/>
        <end position="501"/>
    </location>
</feature>
<dbReference type="AlphaFoldDB" id="A0A2M9CUF4"/>
<organism evidence="9 10">
    <name type="scientific">Thermoflavifilum aggregans</name>
    <dbReference type="NCBI Taxonomy" id="454188"/>
    <lineage>
        <taxon>Bacteria</taxon>
        <taxon>Pseudomonadati</taxon>
        <taxon>Bacteroidota</taxon>
        <taxon>Chitinophagia</taxon>
        <taxon>Chitinophagales</taxon>
        <taxon>Chitinophagaceae</taxon>
        <taxon>Thermoflavifilum</taxon>
    </lineage>
</organism>
<dbReference type="InterPro" id="IPR000447">
    <property type="entry name" value="G3P_DH_FAD-dep"/>
</dbReference>
<dbReference type="PRINTS" id="PR01001">
    <property type="entry name" value="FADG3PDH"/>
</dbReference>
<dbReference type="InterPro" id="IPR036188">
    <property type="entry name" value="FAD/NAD-bd_sf"/>
</dbReference>
<gene>
    <name evidence="9" type="ORF">BXY57_1131</name>
</gene>
<keyword evidence="6" id="KW-0560">Oxidoreductase</keyword>
<name>A0A2M9CUF4_9BACT</name>
<dbReference type="PANTHER" id="PTHR11985">
    <property type="entry name" value="GLYCEROL-3-PHOSPHATE DEHYDROGENASE"/>
    <property type="match status" value="1"/>
</dbReference>
<evidence type="ECO:0000313" key="10">
    <source>
        <dbReference type="Proteomes" id="UP000230000"/>
    </source>
</evidence>
<keyword evidence="3" id="KW-0285">Flavoprotein</keyword>
<evidence type="ECO:0000256" key="4">
    <source>
        <dbReference type="ARBA" id="ARBA00022798"/>
    </source>
</evidence>
<dbReference type="GO" id="GO:0006071">
    <property type="term" value="P:glycerol metabolic process"/>
    <property type="evidence" value="ECO:0007669"/>
    <property type="project" value="UniProtKB-KW"/>
</dbReference>
<reference evidence="9 10" key="1">
    <citation type="submission" date="2017-11" db="EMBL/GenBank/DDBJ databases">
        <title>Genomic Encyclopedia of Archaeal and Bacterial Type Strains, Phase II (KMG-II): From Individual Species to Whole Genera.</title>
        <authorList>
            <person name="Goeker M."/>
        </authorList>
    </citation>
    <scope>NUCLEOTIDE SEQUENCE [LARGE SCALE GENOMIC DNA]</scope>
    <source>
        <strain evidence="9 10">DSM 27268</strain>
    </source>
</reference>
<evidence type="ECO:0000256" key="5">
    <source>
        <dbReference type="ARBA" id="ARBA00022827"/>
    </source>
</evidence>
<comment type="cofactor">
    <cofactor evidence="1">
        <name>FAD</name>
        <dbReference type="ChEBI" id="CHEBI:57692"/>
    </cofactor>
</comment>
<keyword evidence="5" id="KW-0274">FAD</keyword>
<keyword evidence="4" id="KW-0319">Glycerol metabolism</keyword>
<evidence type="ECO:0000256" key="3">
    <source>
        <dbReference type="ARBA" id="ARBA00022630"/>
    </source>
</evidence>
<dbReference type="GO" id="GO:0046168">
    <property type="term" value="P:glycerol-3-phosphate catabolic process"/>
    <property type="evidence" value="ECO:0007669"/>
    <property type="project" value="TreeGrafter"/>
</dbReference>
<dbReference type="EMBL" id="PGFG01000001">
    <property type="protein sequence ID" value="PJJ75552.1"/>
    <property type="molecule type" value="Genomic_DNA"/>
</dbReference>
<dbReference type="Gene3D" id="3.50.50.60">
    <property type="entry name" value="FAD/NAD(P)-binding domain"/>
    <property type="match status" value="1"/>
</dbReference>
<protein>
    <submittedName>
        <fullName evidence="9">Glycerol-3-phosphate dehydrogenase</fullName>
    </submittedName>
</protein>
<sequence length="522" mass="58096">MNRNQALEQVRTEKNWDFLVIGGGATGLGVAVDAASRGYRVLLVEQADFAKGTSSRSTKLIHGGVRYLAQGNVGLVREGLRERGFLLQNAPHLVKPLSFVIPVYSWKDAAVLWLGMKMYDLLAGRWRIGQSCWLSKAKVLEMLPGVNSSGLKGGVLYYDGQFDDARLAIHLAHTCVDHGGVVVNYMQAEGFQAGSAGHAHLVSIRDQETNELFEVSARVVINATGVFVDELIQLLTSHTNRRPTVRPSQGVHVVLPASFTGTAQRAMLIPKTADGRVIFLVPWHGRLLAGTTDTPVDAPALEPRPFPEEVDFILQQTAAYLSHHPRREDVLSVFAGLRPLALPSHGGKATKDISRKHHLRVDAPGLITITGGKWTTYRKMAEDTVNLAIRVAGMPQRKCVNQSLRIHGWMQVEDASPDEYGSDRAVIQEIIRQHPETGQRLDPEWPYTIAEVIWAVQAEMARTVEDVLARRFRVLFLDARAAIRMAPRVAEIMRDELHQTKEWEEMQITHFQSLAERYLCPS</sequence>
<dbReference type="PROSITE" id="PS00978">
    <property type="entry name" value="FAD_G3PDH_2"/>
    <property type="match status" value="1"/>
</dbReference>
<dbReference type="InterPro" id="IPR031656">
    <property type="entry name" value="DAO_C"/>
</dbReference>
<dbReference type="InterPro" id="IPR038299">
    <property type="entry name" value="DAO_C_sf"/>
</dbReference>
<feature type="domain" description="FAD dependent oxidoreductase" evidence="7">
    <location>
        <begin position="17"/>
        <end position="377"/>
    </location>
</feature>
<evidence type="ECO:0000256" key="2">
    <source>
        <dbReference type="ARBA" id="ARBA00007330"/>
    </source>
</evidence>
<dbReference type="GO" id="GO:0004368">
    <property type="term" value="F:glycerol-3-phosphate dehydrogenase (quinone) activity"/>
    <property type="evidence" value="ECO:0007669"/>
    <property type="project" value="InterPro"/>
</dbReference>
<dbReference type="PANTHER" id="PTHR11985:SF35">
    <property type="entry name" value="ANAEROBIC GLYCEROL-3-PHOSPHATE DEHYDROGENASE SUBUNIT A"/>
    <property type="match status" value="1"/>
</dbReference>
<dbReference type="Gene3D" id="3.30.9.10">
    <property type="entry name" value="D-Amino Acid Oxidase, subunit A, domain 2"/>
    <property type="match status" value="1"/>
</dbReference>